<protein>
    <submittedName>
        <fullName evidence="1">29858_t:CDS:1</fullName>
    </submittedName>
</protein>
<gene>
    <name evidence="1" type="ORF">GMARGA_LOCUS34187</name>
</gene>
<feature type="non-terminal residue" evidence="1">
    <location>
        <position position="73"/>
    </location>
</feature>
<organism evidence="1 2">
    <name type="scientific">Gigaspora margarita</name>
    <dbReference type="NCBI Taxonomy" id="4874"/>
    <lineage>
        <taxon>Eukaryota</taxon>
        <taxon>Fungi</taxon>
        <taxon>Fungi incertae sedis</taxon>
        <taxon>Mucoromycota</taxon>
        <taxon>Glomeromycotina</taxon>
        <taxon>Glomeromycetes</taxon>
        <taxon>Diversisporales</taxon>
        <taxon>Gigasporaceae</taxon>
        <taxon>Gigaspora</taxon>
    </lineage>
</organism>
<dbReference type="EMBL" id="CAJVQB010059171">
    <property type="protein sequence ID" value="CAG8838861.1"/>
    <property type="molecule type" value="Genomic_DNA"/>
</dbReference>
<name>A0ABN7WSL5_GIGMA</name>
<reference evidence="1 2" key="1">
    <citation type="submission" date="2021-06" db="EMBL/GenBank/DDBJ databases">
        <authorList>
            <person name="Kallberg Y."/>
            <person name="Tangrot J."/>
            <person name="Rosling A."/>
        </authorList>
    </citation>
    <scope>NUCLEOTIDE SEQUENCE [LARGE SCALE GENOMIC DNA]</scope>
    <source>
        <strain evidence="1 2">120-4 pot B 10/14</strain>
    </source>
</reference>
<proteinExistence type="predicted"/>
<sequence length="73" mass="8129">MDSEVDVACIVISITCQQKEKFSSGILQRSCRLWALSKLKHTVIESSSWPTILIVEYSSLSVMDVPVENQALS</sequence>
<evidence type="ECO:0000313" key="2">
    <source>
        <dbReference type="Proteomes" id="UP000789901"/>
    </source>
</evidence>
<dbReference type="Proteomes" id="UP000789901">
    <property type="component" value="Unassembled WGS sequence"/>
</dbReference>
<evidence type="ECO:0000313" key="1">
    <source>
        <dbReference type="EMBL" id="CAG8838861.1"/>
    </source>
</evidence>
<keyword evidence="2" id="KW-1185">Reference proteome</keyword>
<accession>A0ABN7WSL5</accession>
<comment type="caution">
    <text evidence="1">The sequence shown here is derived from an EMBL/GenBank/DDBJ whole genome shotgun (WGS) entry which is preliminary data.</text>
</comment>